<gene>
    <name evidence="8" type="ORF">ZIOFF_027677</name>
</gene>
<evidence type="ECO:0000256" key="4">
    <source>
        <dbReference type="ARBA" id="ARBA00023163"/>
    </source>
</evidence>
<dbReference type="GO" id="GO:0003677">
    <property type="term" value="F:DNA binding"/>
    <property type="evidence" value="ECO:0007669"/>
    <property type="project" value="UniProtKB-KW"/>
</dbReference>
<dbReference type="InterPro" id="IPR016177">
    <property type="entry name" value="DNA-bd_dom_sf"/>
</dbReference>
<name>A0A8J5GNF2_ZINOF</name>
<evidence type="ECO:0000256" key="1">
    <source>
        <dbReference type="ARBA" id="ARBA00004123"/>
    </source>
</evidence>
<keyword evidence="5" id="KW-0539">Nucleus</keyword>
<dbReference type="SMART" id="SM00380">
    <property type="entry name" value="AP2"/>
    <property type="match status" value="1"/>
</dbReference>
<evidence type="ECO:0000313" key="9">
    <source>
        <dbReference type="Proteomes" id="UP000734854"/>
    </source>
</evidence>
<evidence type="ECO:0000256" key="3">
    <source>
        <dbReference type="ARBA" id="ARBA00023125"/>
    </source>
</evidence>
<feature type="region of interest" description="Disordered" evidence="6">
    <location>
        <begin position="181"/>
        <end position="205"/>
    </location>
</feature>
<accession>A0A8J5GNF2</accession>
<dbReference type="PANTHER" id="PTHR31194">
    <property type="entry name" value="SHN SHINE , DNA BINDING / TRANSCRIPTION FACTOR"/>
    <property type="match status" value="1"/>
</dbReference>
<keyword evidence="9" id="KW-1185">Reference proteome</keyword>
<dbReference type="EMBL" id="JACMSC010000008">
    <property type="protein sequence ID" value="KAG6509677.1"/>
    <property type="molecule type" value="Genomic_DNA"/>
</dbReference>
<proteinExistence type="predicted"/>
<evidence type="ECO:0000256" key="6">
    <source>
        <dbReference type="SAM" id="MobiDB-lite"/>
    </source>
</evidence>
<evidence type="ECO:0000259" key="7">
    <source>
        <dbReference type="PROSITE" id="PS51032"/>
    </source>
</evidence>
<keyword evidence="4" id="KW-0804">Transcription</keyword>
<dbReference type="PANTHER" id="PTHR31194:SF202">
    <property type="entry name" value="ETHYLENE-RESPONSIVE TRANSCRIPTION FACTOR ERF070"/>
    <property type="match status" value="1"/>
</dbReference>
<dbReference type="InterPro" id="IPR036955">
    <property type="entry name" value="AP2/ERF_dom_sf"/>
</dbReference>
<dbReference type="PRINTS" id="PR00367">
    <property type="entry name" value="ETHRSPELEMNT"/>
</dbReference>
<dbReference type="SUPFAM" id="SSF54171">
    <property type="entry name" value="DNA-binding domain"/>
    <property type="match status" value="1"/>
</dbReference>
<comment type="caution">
    <text evidence="8">The sequence shown here is derived from an EMBL/GenBank/DDBJ whole genome shotgun (WGS) entry which is preliminary data.</text>
</comment>
<keyword evidence="3" id="KW-0238">DNA-binding</keyword>
<evidence type="ECO:0000256" key="2">
    <source>
        <dbReference type="ARBA" id="ARBA00023015"/>
    </source>
</evidence>
<dbReference type="InterPro" id="IPR001471">
    <property type="entry name" value="AP2/ERF_dom"/>
</dbReference>
<reference evidence="8 9" key="1">
    <citation type="submission" date="2020-08" db="EMBL/GenBank/DDBJ databases">
        <title>Plant Genome Project.</title>
        <authorList>
            <person name="Zhang R.-G."/>
        </authorList>
    </citation>
    <scope>NUCLEOTIDE SEQUENCE [LARGE SCALE GENOMIC DNA]</scope>
    <source>
        <tissue evidence="8">Rhizome</tissue>
    </source>
</reference>
<dbReference type="GO" id="GO:0003700">
    <property type="term" value="F:DNA-binding transcription factor activity"/>
    <property type="evidence" value="ECO:0007669"/>
    <property type="project" value="InterPro"/>
</dbReference>
<organism evidence="8 9">
    <name type="scientific">Zingiber officinale</name>
    <name type="common">Ginger</name>
    <name type="synonym">Amomum zingiber</name>
    <dbReference type="NCBI Taxonomy" id="94328"/>
    <lineage>
        <taxon>Eukaryota</taxon>
        <taxon>Viridiplantae</taxon>
        <taxon>Streptophyta</taxon>
        <taxon>Embryophyta</taxon>
        <taxon>Tracheophyta</taxon>
        <taxon>Spermatophyta</taxon>
        <taxon>Magnoliopsida</taxon>
        <taxon>Liliopsida</taxon>
        <taxon>Zingiberales</taxon>
        <taxon>Zingiberaceae</taxon>
        <taxon>Zingiber</taxon>
    </lineage>
</organism>
<comment type="subcellular location">
    <subcellularLocation>
        <location evidence="1">Nucleus</location>
    </subcellularLocation>
</comment>
<dbReference type="Gene3D" id="3.30.730.10">
    <property type="entry name" value="AP2/ERF domain"/>
    <property type="match status" value="1"/>
</dbReference>
<dbReference type="InterPro" id="IPR050913">
    <property type="entry name" value="AP2/ERF_ERF"/>
</dbReference>
<feature type="region of interest" description="Disordered" evidence="6">
    <location>
        <begin position="149"/>
        <end position="169"/>
    </location>
</feature>
<dbReference type="GO" id="GO:0005634">
    <property type="term" value="C:nucleus"/>
    <property type="evidence" value="ECO:0007669"/>
    <property type="project" value="UniProtKB-SubCell"/>
</dbReference>
<dbReference type="Pfam" id="PF00847">
    <property type="entry name" value="AP2"/>
    <property type="match status" value="1"/>
</dbReference>
<evidence type="ECO:0000256" key="5">
    <source>
        <dbReference type="ARBA" id="ARBA00023242"/>
    </source>
</evidence>
<dbReference type="CDD" id="cd00018">
    <property type="entry name" value="AP2"/>
    <property type="match status" value="1"/>
</dbReference>
<feature type="domain" description="AP2/ERF" evidence="7">
    <location>
        <begin position="201"/>
        <end position="263"/>
    </location>
</feature>
<dbReference type="Proteomes" id="UP000734854">
    <property type="component" value="Unassembled WGS sequence"/>
</dbReference>
<keyword evidence="2" id="KW-0805">Transcription regulation</keyword>
<dbReference type="PROSITE" id="PS51032">
    <property type="entry name" value="AP2_ERF"/>
    <property type="match status" value="1"/>
</dbReference>
<sequence length="367" mass="40570">MHSGGRWLRALSSCELPPGRRDWRETEQLYAGRCGGSSAICMRKKLAFLVSMRFKRSWAGFGFGVKYFGFLHIFRPEEGRSEWGALVVGRMRSKRKMMKLEKFGISVLNPVAESEGSASVDLNSPRMLRSSARIRKGVKEVRVFFTDPDVTDSSSEEEDANHGDGSEKRRRVTFVIPLGAPAATRKPPNLSKPMMTSASMKQKGIRQRQWGKWAAEIRDPIRGVRLWLGTFPTAEEAAEAYRLAAMRIEEQKTAMLREHLDSNDASSVDRSISSSSSATVVEVLKAPVSPSSILDISSAEDSASAGAAAVMAAEEWFGDMATPTEVEFGLDEEPFLVGELDEDCIGLADLPMWENQLDGGDFSFLDL</sequence>
<protein>
    <recommendedName>
        <fullName evidence="7">AP2/ERF domain-containing protein</fullName>
    </recommendedName>
</protein>
<dbReference type="AlphaFoldDB" id="A0A8J5GNF2"/>
<evidence type="ECO:0000313" key="8">
    <source>
        <dbReference type="EMBL" id="KAG6509677.1"/>
    </source>
</evidence>